<dbReference type="PROSITE" id="PS50850">
    <property type="entry name" value="MFS"/>
    <property type="match status" value="1"/>
</dbReference>
<feature type="transmembrane region" description="Helical" evidence="4">
    <location>
        <begin position="53"/>
        <end position="74"/>
    </location>
</feature>
<dbReference type="Proteomes" id="UP000241247">
    <property type="component" value="Unassembled WGS sequence"/>
</dbReference>
<feature type="transmembrane region" description="Helical" evidence="4">
    <location>
        <begin position="12"/>
        <end position="33"/>
    </location>
</feature>
<evidence type="ECO:0000259" key="5">
    <source>
        <dbReference type="PROSITE" id="PS50850"/>
    </source>
</evidence>
<dbReference type="RefSeq" id="WP_108004090.1">
    <property type="nucleotide sequence ID" value="NZ_JBHEEX010000010.1"/>
</dbReference>
<keyword evidence="3 4" id="KW-0472">Membrane</keyword>
<keyword evidence="7" id="KW-1185">Reference proteome</keyword>
<dbReference type="InterPro" id="IPR036259">
    <property type="entry name" value="MFS_trans_sf"/>
</dbReference>
<dbReference type="PANTHER" id="PTHR23537">
    <property type="match status" value="1"/>
</dbReference>
<dbReference type="Gene3D" id="1.20.1250.20">
    <property type="entry name" value="MFS general substrate transporter like domains"/>
    <property type="match status" value="2"/>
</dbReference>
<feature type="transmembrane region" description="Helical" evidence="4">
    <location>
        <begin position="337"/>
        <end position="360"/>
    </location>
</feature>
<feature type="transmembrane region" description="Helical" evidence="4">
    <location>
        <begin position="215"/>
        <end position="239"/>
    </location>
</feature>
<dbReference type="AlphaFoldDB" id="A0A2T5B166"/>
<sequence length="396" mass="39764">MLHSNPPASRTLPVAIAGAITLAAVMGFGRFFYTPVLPAMMADLGLDAAQGGLIAAGNFAGYLAGAVLAAYGWAAGRERRLALAALGANAILLAAMGLASTVPAFVIIRFLAGLASAFGLVFTSGIVLSHGLAAGDARVQVVHFSGVGTGIALSSLLVLGLSPFETAGLAAWRLDWLVAAAFAGLALAAVALLLPRGGTGGSGRPEPPLSWTRPFIALTASYGLFGIGYVVTATFIVAIVREGGAAPWLEALTWFVTGVTAALSLAFWKGPERRLGLLGSYRAALVLEAIGVGATVVLPSPASVLVGGVLLGATFMVITAYGLQLGRAMAPESPRRAFAIMTAAFGTGQIVGPLVAGWLATRSGGYALPSLLAAAVLGLAALSTLPATGGSSIKSR</sequence>
<evidence type="ECO:0000256" key="2">
    <source>
        <dbReference type="ARBA" id="ARBA00022989"/>
    </source>
</evidence>
<dbReference type="InterPro" id="IPR010645">
    <property type="entry name" value="MFS_4"/>
</dbReference>
<protein>
    <submittedName>
        <fullName evidence="6">Putative MFS family arabinose efflux permease</fullName>
    </submittedName>
</protein>
<dbReference type="SUPFAM" id="SSF103473">
    <property type="entry name" value="MFS general substrate transporter"/>
    <property type="match status" value="1"/>
</dbReference>
<dbReference type="GO" id="GO:0022857">
    <property type="term" value="F:transmembrane transporter activity"/>
    <property type="evidence" value="ECO:0007669"/>
    <property type="project" value="InterPro"/>
</dbReference>
<evidence type="ECO:0000313" key="7">
    <source>
        <dbReference type="Proteomes" id="UP000241247"/>
    </source>
</evidence>
<dbReference type="EMBL" id="PZZZ01000007">
    <property type="protein sequence ID" value="PTM92721.1"/>
    <property type="molecule type" value="Genomic_DNA"/>
</dbReference>
<organism evidence="6 7">
    <name type="scientific">Mycoplana dimorpha</name>
    <dbReference type="NCBI Taxonomy" id="28320"/>
    <lineage>
        <taxon>Bacteria</taxon>
        <taxon>Pseudomonadati</taxon>
        <taxon>Pseudomonadota</taxon>
        <taxon>Alphaproteobacteria</taxon>
        <taxon>Hyphomicrobiales</taxon>
        <taxon>Rhizobiaceae</taxon>
        <taxon>Mycoplana</taxon>
    </lineage>
</organism>
<feature type="transmembrane region" description="Helical" evidence="4">
    <location>
        <begin position="81"/>
        <end position="100"/>
    </location>
</feature>
<feature type="transmembrane region" description="Helical" evidence="4">
    <location>
        <begin position="176"/>
        <end position="194"/>
    </location>
</feature>
<feature type="transmembrane region" description="Helical" evidence="4">
    <location>
        <begin position="280"/>
        <end position="298"/>
    </location>
</feature>
<keyword evidence="1 4" id="KW-0812">Transmembrane</keyword>
<feature type="transmembrane region" description="Helical" evidence="4">
    <location>
        <begin position="141"/>
        <end position="164"/>
    </location>
</feature>
<feature type="transmembrane region" description="Helical" evidence="4">
    <location>
        <begin position="366"/>
        <end position="387"/>
    </location>
</feature>
<dbReference type="Pfam" id="PF06779">
    <property type="entry name" value="MFS_4"/>
    <property type="match status" value="1"/>
</dbReference>
<keyword evidence="2 4" id="KW-1133">Transmembrane helix</keyword>
<name>A0A2T5B166_MYCDI</name>
<evidence type="ECO:0000256" key="4">
    <source>
        <dbReference type="SAM" id="Phobius"/>
    </source>
</evidence>
<dbReference type="OrthoDB" id="9797953at2"/>
<gene>
    <name evidence="6" type="ORF">C7449_107134</name>
</gene>
<feature type="transmembrane region" description="Helical" evidence="4">
    <location>
        <begin position="106"/>
        <end position="129"/>
    </location>
</feature>
<feature type="transmembrane region" description="Helical" evidence="4">
    <location>
        <begin position="304"/>
        <end position="325"/>
    </location>
</feature>
<accession>A0A2T5B166</accession>
<dbReference type="CDD" id="cd06180">
    <property type="entry name" value="MFS_YjiJ"/>
    <property type="match status" value="1"/>
</dbReference>
<evidence type="ECO:0000313" key="6">
    <source>
        <dbReference type="EMBL" id="PTM92721.1"/>
    </source>
</evidence>
<reference evidence="6 7" key="1">
    <citation type="submission" date="2018-04" db="EMBL/GenBank/DDBJ databases">
        <title>Genomic Encyclopedia of Type Strains, Phase IV (KMG-IV): sequencing the most valuable type-strain genomes for metagenomic binning, comparative biology and taxonomic classification.</title>
        <authorList>
            <person name="Goeker M."/>
        </authorList>
    </citation>
    <scope>NUCLEOTIDE SEQUENCE [LARGE SCALE GENOMIC DNA]</scope>
    <source>
        <strain evidence="6 7">DSM 7138</strain>
    </source>
</reference>
<dbReference type="InterPro" id="IPR020846">
    <property type="entry name" value="MFS_dom"/>
</dbReference>
<feature type="transmembrane region" description="Helical" evidence="4">
    <location>
        <begin position="251"/>
        <end position="268"/>
    </location>
</feature>
<comment type="caution">
    <text evidence="6">The sequence shown here is derived from an EMBL/GenBank/DDBJ whole genome shotgun (WGS) entry which is preliminary data.</text>
</comment>
<proteinExistence type="predicted"/>
<dbReference type="GO" id="GO:0005886">
    <property type="term" value="C:plasma membrane"/>
    <property type="evidence" value="ECO:0007669"/>
    <property type="project" value="TreeGrafter"/>
</dbReference>
<feature type="domain" description="Major facilitator superfamily (MFS) profile" evidence="5">
    <location>
        <begin position="15"/>
        <end position="396"/>
    </location>
</feature>
<evidence type="ECO:0000256" key="1">
    <source>
        <dbReference type="ARBA" id="ARBA00022692"/>
    </source>
</evidence>
<dbReference type="PANTHER" id="PTHR23537:SF1">
    <property type="entry name" value="SUGAR TRANSPORTER"/>
    <property type="match status" value="1"/>
</dbReference>
<evidence type="ECO:0000256" key="3">
    <source>
        <dbReference type="ARBA" id="ARBA00023136"/>
    </source>
</evidence>